<dbReference type="GO" id="GO:0008360">
    <property type="term" value="P:regulation of cell shape"/>
    <property type="evidence" value="ECO:0007669"/>
    <property type="project" value="UniProtKB-KW"/>
</dbReference>
<evidence type="ECO:0000313" key="11">
    <source>
        <dbReference type="EMBL" id="VAW41342.1"/>
    </source>
</evidence>
<evidence type="ECO:0000256" key="3">
    <source>
        <dbReference type="ARBA" id="ARBA00022490"/>
    </source>
</evidence>
<evidence type="ECO:0000256" key="7">
    <source>
        <dbReference type="ARBA" id="ARBA00022960"/>
    </source>
</evidence>
<dbReference type="PROSITE" id="PS00844">
    <property type="entry name" value="DALA_DALA_LIGASE_2"/>
    <property type="match status" value="1"/>
</dbReference>
<dbReference type="GO" id="GO:0046872">
    <property type="term" value="F:metal ion binding"/>
    <property type="evidence" value="ECO:0007669"/>
    <property type="project" value="InterPro"/>
</dbReference>
<dbReference type="PANTHER" id="PTHR23132:SF23">
    <property type="entry name" value="D-ALANINE--D-ALANINE LIGASE B"/>
    <property type="match status" value="1"/>
</dbReference>
<proteinExistence type="inferred from homology"/>
<dbReference type="GO" id="GO:0009252">
    <property type="term" value="P:peptidoglycan biosynthetic process"/>
    <property type="evidence" value="ECO:0007669"/>
    <property type="project" value="UniProtKB-KW"/>
</dbReference>
<dbReference type="InterPro" id="IPR016185">
    <property type="entry name" value="PreATP-grasp_dom_sf"/>
</dbReference>
<dbReference type="AlphaFoldDB" id="A0A3B0VQF8"/>
<keyword evidence="7" id="KW-0133">Cell shape</keyword>
<dbReference type="Pfam" id="PF07478">
    <property type="entry name" value="Dala_Dala_lig_C"/>
    <property type="match status" value="1"/>
</dbReference>
<evidence type="ECO:0000256" key="4">
    <source>
        <dbReference type="ARBA" id="ARBA00022598"/>
    </source>
</evidence>
<organism evidence="11">
    <name type="scientific">hydrothermal vent metagenome</name>
    <dbReference type="NCBI Taxonomy" id="652676"/>
    <lineage>
        <taxon>unclassified sequences</taxon>
        <taxon>metagenomes</taxon>
        <taxon>ecological metagenomes</taxon>
    </lineage>
</organism>
<evidence type="ECO:0000256" key="6">
    <source>
        <dbReference type="ARBA" id="ARBA00022840"/>
    </source>
</evidence>
<keyword evidence="6" id="KW-0067">ATP-binding</keyword>
<sequence>MIDFTHANLNVAVIMGGVSAERQISLLSGDAVIKALLTRNIKAQAIDGVKQLLATDMQEFDVVFNILHGEAGENGELAGILSGLNIKYTGCNILGAVLSWHKNIAKTIVSAHGLKTPKAQILKSITELNITDDGPWIIKPTTEGSSVGLYYATDIKELTRSIKLSLTTVDSVLVEKFINGTECTVAIIQDQVLPVVRIQPAVGLYDYQAKYQSKTTKYFCPSSFADKLEQALKDDAMTAFEALGLKGWARIDFIVDDQGNRWFLEANTTPGLTRNSLVPKAAAAIGWSFNDLIIQILSTAFEPKS</sequence>
<dbReference type="PROSITE" id="PS50975">
    <property type="entry name" value="ATP_GRASP"/>
    <property type="match status" value="1"/>
</dbReference>
<evidence type="ECO:0000256" key="1">
    <source>
        <dbReference type="ARBA" id="ARBA00004496"/>
    </source>
</evidence>
<dbReference type="GO" id="GO:0071555">
    <property type="term" value="P:cell wall organization"/>
    <property type="evidence" value="ECO:0007669"/>
    <property type="project" value="UniProtKB-KW"/>
</dbReference>
<feature type="domain" description="ATP-grasp" evidence="10">
    <location>
        <begin position="106"/>
        <end position="298"/>
    </location>
</feature>
<keyword evidence="9" id="KW-0961">Cell wall biogenesis/degradation</keyword>
<dbReference type="SUPFAM" id="SSF52440">
    <property type="entry name" value="PreATP-grasp domain"/>
    <property type="match status" value="1"/>
</dbReference>
<protein>
    <submittedName>
        <fullName evidence="11">D-alanine--D-alanine ligase</fullName>
        <ecNumber evidence="11">6.3.2.4</ecNumber>
    </submittedName>
</protein>
<dbReference type="InterPro" id="IPR013815">
    <property type="entry name" value="ATP_grasp_subdomain_1"/>
</dbReference>
<comment type="subcellular location">
    <subcellularLocation>
        <location evidence="1">Cytoplasm</location>
    </subcellularLocation>
</comment>
<keyword evidence="5" id="KW-0547">Nucleotide-binding</keyword>
<dbReference type="GO" id="GO:0005524">
    <property type="term" value="F:ATP binding"/>
    <property type="evidence" value="ECO:0007669"/>
    <property type="project" value="UniProtKB-KW"/>
</dbReference>
<evidence type="ECO:0000256" key="2">
    <source>
        <dbReference type="ARBA" id="ARBA00010871"/>
    </source>
</evidence>
<dbReference type="EMBL" id="UOEW01000302">
    <property type="protein sequence ID" value="VAW41342.1"/>
    <property type="molecule type" value="Genomic_DNA"/>
</dbReference>
<dbReference type="InterPro" id="IPR011761">
    <property type="entry name" value="ATP-grasp"/>
</dbReference>
<dbReference type="SUPFAM" id="SSF56059">
    <property type="entry name" value="Glutathione synthetase ATP-binding domain-like"/>
    <property type="match status" value="1"/>
</dbReference>
<name>A0A3B0VQF8_9ZZZZ</name>
<dbReference type="NCBIfam" id="TIGR01205">
    <property type="entry name" value="D_ala_D_alaTIGR"/>
    <property type="match status" value="1"/>
</dbReference>
<dbReference type="PROSITE" id="PS00843">
    <property type="entry name" value="DALA_DALA_LIGASE_1"/>
    <property type="match status" value="1"/>
</dbReference>
<evidence type="ECO:0000259" key="10">
    <source>
        <dbReference type="PROSITE" id="PS50975"/>
    </source>
</evidence>
<keyword evidence="3" id="KW-0963">Cytoplasm</keyword>
<keyword evidence="4 11" id="KW-0436">Ligase</keyword>
<dbReference type="Gene3D" id="3.30.1490.20">
    <property type="entry name" value="ATP-grasp fold, A domain"/>
    <property type="match status" value="1"/>
</dbReference>
<dbReference type="InterPro" id="IPR005905">
    <property type="entry name" value="D_ala_D_ala"/>
</dbReference>
<evidence type="ECO:0000256" key="9">
    <source>
        <dbReference type="ARBA" id="ARBA00023316"/>
    </source>
</evidence>
<dbReference type="NCBIfam" id="NF002378">
    <property type="entry name" value="PRK01372.1"/>
    <property type="match status" value="1"/>
</dbReference>
<dbReference type="HAMAP" id="MF_00047">
    <property type="entry name" value="Dala_Dala_lig"/>
    <property type="match status" value="1"/>
</dbReference>
<dbReference type="EC" id="6.3.2.4" evidence="11"/>
<dbReference type="PANTHER" id="PTHR23132">
    <property type="entry name" value="D-ALANINE--D-ALANINE LIGASE"/>
    <property type="match status" value="1"/>
</dbReference>
<dbReference type="Pfam" id="PF01820">
    <property type="entry name" value="Dala_Dala_lig_N"/>
    <property type="match status" value="1"/>
</dbReference>
<evidence type="ECO:0000256" key="8">
    <source>
        <dbReference type="ARBA" id="ARBA00022984"/>
    </source>
</evidence>
<dbReference type="GO" id="GO:0008716">
    <property type="term" value="F:D-alanine-D-alanine ligase activity"/>
    <property type="evidence" value="ECO:0007669"/>
    <property type="project" value="UniProtKB-EC"/>
</dbReference>
<dbReference type="PIRSF" id="PIRSF039102">
    <property type="entry name" value="Ddl/VanB"/>
    <property type="match status" value="1"/>
</dbReference>
<dbReference type="InterPro" id="IPR000291">
    <property type="entry name" value="D-Ala_lig_Van_CS"/>
</dbReference>
<dbReference type="InterPro" id="IPR011127">
    <property type="entry name" value="Dala_Dala_lig_N"/>
</dbReference>
<dbReference type="InterPro" id="IPR011095">
    <property type="entry name" value="Dala_Dala_lig_C"/>
</dbReference>
<comment type="similarity">
    <text evidence="2">Belongs to the D-alanine--D-alanine ligase family.</text>
</comment>
<gene>
    <name evidence="11" type="ORF">MNBD_GAMMA01-1515</name>
</gene>
<dbReference type="Gene3D" id="3.40.50.20">
    <property type="match status" value="1"/>
</dbReference>
<evidence type="ECO:0000256" key="5">
    <source>
        <dbReference type="ARBA" id="ARBA00022741"/>
    </source>
</evidence>
<keyword evidence="8" id="KW-0573">Peptidoglycan synthesis</keyword>
<reference evidence="11" key="1">
    <citation type="submission" date="2018-06" db="EMBL/GenBank/DDBJ databases">
        <authorList>
            <person name="Zhirakovskaya E."/>
        </authorList>
    </citation>
    <scope>NUCLEOTIDE SEQUENCE</scope>
</reference>
<dbReference type="Gene3D" id="3.30.470.20">
    <property type="entry name" value="ATP-grasp fold, B domain"/>
    <property type="match status" value="1"/>
</dbReference>
<dbReference type="GO" id="GO:0005737">
    <property type="term" value="C:cytoplasm"/>
    <property type="evidence" value="ECO:0007669"/>
    <property type="project" value="UniProtKB-SubCell"/>
</dbReference>
<accession>A0A3B0VQF8</accession>